<dbReference type="Proteomes" id="UP000295293">
    <property type="component" value="Unassembled WGS sequence"/>
</dbReference>
<dbReference type="OrthoDB" id="6895931at2"/>
<keyword evidence="2" id="KW-1185">Reference proteome</keyword>
<proteinExistence type="predicted"/>
<evidence type="ECO:0000313" key="1">
    <source>
        <dbReference type="EMBL" id="TDR39782.1"/>
    </source>
</evidence>
<organism evidence="1 2">
    <name type="scientific">Tahibacter aquaticus</name>
    <dbReference type="NCBI Taxonomy" id="520092"/>
    <lineage>
        <taxon>Bacteria</taxon>
        <taxon>Pseudomonadati</taxon>
        <taxon>Pseudomonadota</taxon>
        <taxon>Gammaproteobacteria</taxon>
        <taxon>Lysobacterales</taxon>
        <taxon>Rhodanobacteraceae</taxon>
        <taxon>Tahibacter</taxon>
    </lineage>
</organism>
<dbReference type="RefSeq" id="WP_133820773.1">
    <property type="nucleotide sequence ID" value="NZ_SNZH01000015.1"/>
</dbReference>
<reference evidence="1 2" key="1">
    <citation type="submission" date="2019-03" db="EMBL/GenBank/DDBJ databases">
        <title>Genomic Encyclopedia of Type Strains, Phase IV (KMG-IV): sequencing the most valuable type-strain genomes for metagenomic binning, comparative biology and taxonomic classification.</title>
        <authorList>
            <person name="Goeker M."/>
        </authorList>
    </citation>
    <scope>NUCLEOTIDE SEQUENCE [LARGE SCALE GENOMIC DNA]</scope>
    <source>
        <strain evidence="1 2">DSM 21667</strain>
    </source>
</reference>
<dbReference type="AlphaFoldDB" id="A0A4R6YPT2"/>
<sequence length="92" mass="10075">MTDYGSFHPIERFVDGADPVLFVFATDTPAQRQALRDEMVARLSAIAQLSETMTYSGIESPDARSHQGILECVAILSRDVRGLLEASFRTGA</sequence>
<comment type="caution">
    <text evidence="1">The sequence shown here is derived from an EMBL/GenBank/DDBJ whole genome shotgun (WGS) entry which is preliminary data.</text>
</comment>
<protein>
    <submittedName>
        <fullName evidence="1">Uncharacterized protein</fullName>
    </submittedName>
</protein>
<accession>A0A4R6YPT2</accession>
<evidence type="ECO:0000313" key="2">
    <source>
        <dbReference type="Proteomes" id="UP000295293"/>
    </source>
</evidence>
<name>A0A4R6YPT2_9GAMM</name>
<dbReference type="EMBL" id="SNZH01000015">
    <property type="protein sequence ID" value="TDR39782.1"/>
    <property type="molecule type" value="Genomic_DNA"/>
</dbReference>
<gene>
    <name evidence="1" type="ORF">DFR29_115172</name>
</gene>